<keyword evidence="2" id="KW-1185">Reference proteome</keyword>
<dbReference type="KEGG" id="tsph:KIH39_10020"/>
<organism evidence="1 2">
    <name type="scientific">Telmatocola sphagniphila</name>
    <dbReference type="NCBI Taxonomy" id="1123043"/>
    <lineage>
        <taxon>Bacteria</taxon>
        <taxon>Pseudomonadati</taxon>
        <taxon>Planctomycetota</taxon>
        <taxon>Planctomycetia</taxon>
        <taxon>Gemmatales</taxon>
        <taxon>Gemmataceae</taxon>
    </lineage>
</organism>
<sequence length="159" mass="18470">MEPRKRLSDILAESASRKSFSELWKNTKPARDFVVIPAGEYLCRVRSGELGVTKEKGTRFYKLGFEIVEGEFARRRVWHDSWLTPDALPYTKRDLEKIGIYTEEQLEEPLPTGILVKLRLVVRRDEDGKERNRIKSFEYFGREEADPFSPEDLTGGDSK</sequence>
<accession>A0A8E6EUX7</accession>
<reference evidence="1" key="1">
    <citation type="submission" date="2021-05" db="EMBL/GenBank/DDBJ databases">
        <title>Complete genome sequence of the cellulolytic planctomycete Telmatocola sphagniphila SP2T and characterization of the first cellulase from planctomycetes.</title>
        <authorList>
            <person name="Rakitin A.L."/>
            <person name="Beletsky A.V."/>
            <person name="Naumoff D.G."/>
            <person name="Kulichevskaya I.S."/>
            <person name="Mardanov A.V."/>
            <person name="Ravin N.V."/>
            <person name="Dedysh S.N."/>
        </authorList>
    </citation>
    <scope>NUCLEOTIDE SEQUENCE</scope>
    <source>
        <strain evidence="1">SP2T</strain>
    </source>
</reference>
<evidence type="ECO:0000313" key="1">
    <source>
        <dbReference type="EMBL" id="QVL34219.1"/>
    </source>
</evidence>
<protein>
    <submittedName>
        <fullName evidence="1">Uncharacterized protein</fullName>
    </submittedName>
</protein>
<gene>
    <name evidence="1" type="ORF">KIH39_10020</name>
</gene>
<dbReference type="Proteomes" id="UP000676194">
    <property type="component" value="Chromosome"/>
</dbReference>
<proteinExistence type="predicted"/>
<name>A0A8E6EUX7_9BACT</name>
<dbReference type="RefSeq" id="WP_213499191.1">
    <property type="nucleotide sequence ID" value="NZ_CP074694.1"/>
</dbReference>
<dbReference type="EMBL" id="CP074694">
    <property type="protein sequence ID" value="QVL34219.1"/>
    <property type="molecule type" value="Genomic_DNA"/>
</dbReference>
<dbReference type="AlphaFoldDB" id="A0A8E6EUX7"/>
<dbReference type="Pfam" id="PF05037">
    <property type="entry name" value="DUF669"/>
    <property type="match status" value="1"/>
</dbReference>
<evidence type="ECO:0000313" key="2">
    <source>
        <dbReference type="Proteomes" id="UP000676194"/>
    </source>
</evidence>
<dbReference type="InterPro" id="IPR007731">
    <property type="entry name" value="DUF669"/>
</dbReference>